<evidence type="ECO:0000313" key="1">
    <source>
        <dbReference type="EMBL" id="DAD75378.1"/>
    </source>
</evidence>
<name>A0A8S5LZI0_9CAUD</name>
<proteinExistence type="predicted"/>
<protein>
    <submittedName>
        <fullName evidence="1">Uncharacterized protein</fullName>
    </submittedName>
</protein>
<accession>A0A8S5LZI0</accession>
<sequence>MDFVSEPIKTPHYINNNMTNFEFDVGFIKSPGCLNTTGDKIQIELNFINSDKATVIVFGDHNGSQFIVMITVWYIDMHCTIQNIIGSLGVASVSKTADGNIVLRCNTNKYGTCTVIASVPINYVIFAN</sequence>
<dbReference type="EMBL" id="BK014781">
    <property type="protein sequence ID" value="DAD75378.1"/>
    <property type="molecule type" value="Genomic_DNA"/>
</dbReference>
<organism evidence="1">
    <name type="scientific">Caudovirales sp. ct7oE3</name>
    <dbReference type="NCBI Taxonomy" id="2826768"/>
    <lineage>
        <taxon>Viruses</taxon>
        <taxon>Duplodnaviria</taxon>
        <taxon>Heunggongvirae</taxon>
        <taxon>Uroviricota</taxon>
        <taxon>Caudoviricetes</taxon>
    </lineage>
</organism>
<reference evidence="1" key="1">
    <citation type="journal article" date="2021" name="Proc. Natl. Acad. Sci. U.S.A.">
        <title>A Catalog of Tens of Thousands of Viruses from Human Metagenomes Reveals Hidden Associations with Chronic Diseases.</title>
        <authorList>
            <person name="Tisza M.J."/>
            <person name="Buck C.B."/>
        </authorList>
    </citation>
    <scope>NUCLEOTIDE SEQUENCE</scope>
    <source>
        <strain evidence="1">Ct7oE3</strain>
    </source>
</reference>